<keyword evidence="2" id="KW-1185">Reference proteome</keyword>
<evidence type="ECO:0000313" key="2">
    <source>
        <dbReference type="Proteomes" id="UP000828390"/>
    </source>
</evidence>
<name>A0A9D4FUJ7_DREPO</name>
<comment type="caution">
    <text evidence="1">The sequence shown here is derived from an EMBL/GenBank/DDBJ whole genome shotgun (WGS) entry which is preliminary data.</text>
</comment>
<dbReference type="AlphaFoldDB" id="A0A9D4FUJ7"/>
<accession>A0A9D4FUJ7</accession>
<reference evidence="1" key="2">
    <citation type="submission" date="2020-11" db="EMBL/GenBank/DDBJ databases">
        <authorList>
            <person name="McCartney M.A."/>
            <person name="Auch B."/>
            <person name="Kono T."/>
            <person name="Mallez S."/>
            <person name="Becker A."/>
            <person name="Gohl D.M."/>
            <person name="Silverstein K.A.T."/>
            <person name="Koren S."/>
            <person name="Bechman K.B."/>
            <person name="Herman A."/>
            <person name="Abrahante J.E."/>
            <person name="Garbe J."/>
        </authorList>
    </citation>
    <scope>NUCLEOTIDE SEQUENCE</scope>
    <source>
        <strain evidence="1">Duluth1</strain>
        <tissue evidence="1">Whole animal</tissue>
    </source>
</reference>
<proteinExistence type="predicted"/>
<gene>
    <name evidence="1" type="ORF">DPMN_132843</name>
</gene>
<organism evidence="1 2">
    <name type="scientific">Dreissena polymorpha</name>
    <name type="common">Zebra mussel</name>
    <name type="synonym">Mytilus polymorpha</name>
    <dbReference type="NCBI Taxonomy" id="45954"/>
    <lineage>
        <taxon>Eukaryota</taxon>
        <taxon>Metazoa</taxon>
        <taxon>Spiralia</taxon>
        <taxon>Lophotrochozoa</taxon>
        <taxon>Mollusca</taxon>
        <taxon>Bivalvia</taxon>
        <taxon>Autobranchia</taxon>
        <taxon>Heteroconchia</taxon>
        <taxon>Euheterodonta</taxon>
        <taxon>Imparidentia</taxon>
        <taxon>Neoheterodontei</taxon>
        <taxon>Myida</taxon>
        <taxon>Dreissenoidea</taxon>
        <taxon>Dreissenidae</taxon>
        <taxon>Dreissena</taxon>
    </lineage>
</organism>
<protein>
    <submittedName>
        <fullName evidence="1">Uncharacterized protein</fullName>
    </submittedName>
</protein>
<reference evidence="1" key="1">
    <citation type="journal article" date="2019" name="bioRxiv">
        <title>The Genome of the Zebra Mussel, Dreissena polymorpha: A Resource for Invasive Species Research.</title>
        <authorList>
            <person name="McCartney M.A."/>
            <person name="Auch B."/>
            <person name="Kono T."/>
            <person name="Mallez S."/>
            <person name="Zhang Y."/>
            <person name="Obille A."/>
            <person name="Becker A."/>
            <person name="Abrahante J.E."/>
            <person name="Garbe J."/>
            <person name="Badalamenti J.P."/>
            <person name="Herman A."/>
            <person name="Mangelson H."/>
            <person name="Liachko I."/>
            <person name="Sullivan S."/>
            <person name="Sone E.D."/>
            <person name="Koren S."/>
            <person name="Silverstein K.A.T."/>
            <person name="Beckman K.B."/>
            <person name="Gohl D.M."/>
        </authorList>
    </citation>
    <scope>NUCLEOTIDE SEQUENCE</scope>
    <source>
        <strain evidence="1">Duluth1</strain>
        <tissue evidence="1">Whole animal</tissue>
    </source>
</reference>
<sequence>MLARDACESELDERDPMQRILVGQFTDGLIDQPVRMKLIRSNPSNLTEAVNMALKEQNILKRVNMRKGHGGMNHMIMIHNPWR</sequence>
<evidence type="ECO:0000313" key="1">
    <source>
        <dbReference type="EMBL" id="KAH3804556.1"/>
    </source>
</evidence>
<dbReference type="Proteomes" id="UP000828390">
    <property type="component" value="Unassembled WGS sequence"/>
</dbReference>
<dbReference type="EMBL" id="JAIWYP010000006">
    <property type="protein sequence ID" value="KAH3804556.1"/>
    <property type="molecule type" value="Genomic_DNA"/>
</dbReference>